<sequence>MLMRLPATIDNNVLKALINLLKRLSFNRKIDLLFLKFKNTGEVIIIGKEGGTDFIDLIMS</sequence>
<proteinExistence type="predicted"/>
<organism evidence="1 2">
    <name type="scientific">Ascoidea rubescens DSM 1968</name>
    <dbReference type="NCBI Taxonomy" id="1344418"/>
    <lineage>
        <taxon>Eukaryota</taxon>
        <taxon>Fungi</taxon>
        <taxon>Dikarya</taxon>
        <taxon>Ascomycota</taxon>
        <taxon>Saccharomycotina</taxon>
        <taxon>Saccharomycetes</taxon>
        <taxon>Ascoideaceae</taxon>
        <taxon>Ascoidea</taxon>
    </lineage>
</organism>
<evidence type="ECO:0000313" key="2">
    <source>
        <dbReference type="Proteomes" id="UP000095038"/>
    </source>
</evidence>
<protein>
    <submittedName>
        <fullName evidence="1">Uncharacterized protein</fullName>
    </submittedName>
</protein>
<dbReference type="GeneID" id="30968249"/>
<keyword evidence="2" id="KW-1185">Reference proteome</keyword>
<dbReference type="RefSeq" id="XP_020046765.1">
    <property type="nucleotide sequence ID" value="XM_020194613.1"/>
</dbReference>
<accession>A0A1D2VFK8</accession>
<dbReference type="InParanoid" id="A0A1D2VFK8"/>
<name>A0A1D2VFK8_9ASCO</name>
<gene>
    <name evidence="1" type="ORF">ASCRUDRAFT_81405</name>
</gene>
<dbReference type="EMBL" id="KV454482">
    <property type="protein sequence ID" value="ODV60458.1"/>
    <property type="molecule type" value="Genomic_DNA"/>
</dbReference>
<reference evidence="2" key="1">
    <citation type="submission" date="2016-05" db="EMBL/GenBank/DDBJ databases">
        <title>Comparative genomics of biotechnologically important yeasts.</title>
        <authorList>
            <consortium name="DOE Joint Genome Institute"/>
            <person name="Riley R."/>
            <person name="Haridas S."/>
            <person name="Wolfe K.H."/>
            <person name="Lopes M.R."/>
            <person name="Hittinger C.T."/>
            <person name="Goker M."/>
            <person name="Salamov A."/>
            <person name="Wisecaver J."/>
            <person name="Long T.M."/>
            <person name="Aerts A.L."/>
            <person name="Barry K."/>
            <person name="Choi C."/>
            <person name="Clum A."/>
            <person name="Coughlan A.Y."/>
            <person name="Deshpande S."/>
            <person name="Douglass A.P."/>
            <person name="Hanson S.J."/>
            <person name="Klenk H.-P."/>
            <person name="Labutti K."/>
            <person name="Lapidus A."/>
            <person name="Lindquist E."/>
            <person name="Lipzen A."/>
            <person name="Meier-Kolthoff J.P."/>
            <person name="Ohm R.A."/>
            <person name="Otillar R.P."/>
            <person name="Pangilinan J."/>
            <person name="Peng Y."/>
            <person name="Rokas A."/>
            <person name="Rosa C.A."/>
            <person name="Scheuner C."/>
            <person name="Sibirny A.A."/>
            <person name="Slot J.C."/>
            <person name="Stielow J.B."/>
            <person name="Sun H."/>
            <person name="Kurtzman C.P."/>
            <person name="Blackwell M."/>
            <person name="Grigoriev I.V."/>
            <person name="Jeffries T.W."/>
        </authorList>
    </citation>
    <scope>NUCLEOTIDE SEQUENCE [LARGE SCALE GENOMIC DNA]</scope>
    <source>
        <strain evidence="2">DSM 1968</strain>
    </source>
</reference>
<dbReference type="AlphaFoldDB" id="A0A1D2VFK8"/>
<evidence type="ECO:0000313" key="1">
    <source>
        <dbReference type="EMBL" id="ODV60458.1"/>
    </source>
</evidence>
<dbReference type="Proteomes" id="UP000095038">
    <property type="component" value="Unassembled WGS sequence"/>
</dbReference>